<feature type="region of interest" description="Disordered" evidence="1">
    <location>
        <begin position="156"/>
        <end position="179"/>
    </location>
</feature>
<dbReference type="AlphaFoldDB" id="A0A367EU89"/>
<evidence type="ECO:0008006" key="4">
    <source>
        <dbReference type="Google" id="ProtNLM"/>
    </source>
</evidence>
<organism evidence="2 3">
    <name type="scientific">Streptomyces diacarni</name>
    <dbReference type="NCBI Taxonomy" id="2800381"/>
    <lineage>
        <taxon>Bacteria</taxon>
        <taxon>Bacillati</taxon>
        <taxon>Actinomycetota</taxon>
        <taxon>Actinomycetes</taxon>
        <taxon>Kitasatosporales</taxon>
        <taxon>Streptomycetaceae</taxon>
        <taxon>Streptomyces</taxon>
    </lineage>
</organism>
<proteinExistence type="predicted"/>
<feature type="compositionally biased region" description="Gly residues" evidence="1">
    <location>
        <begin position="168"/>
        <end position="179"/>
    </location>
</feature>
<sequence length="179" mass="17743">MELPDEIAATRAGTGDPAALVGEFRRTAVLVPTVSPAGGAGPLDAGPPDVGPPDEGRLDGDRLMSAGYGGVRWIFAFTDEAALARFTEERAAAREGAPGRHGEPAAGEPWTYVSVLGARLLDAVIPALGGPAGVAVNAADGDGSMLFPPVRGIVPDGVAVDTDTRPGTGPGPGPGGEGA</sequence>
<feature type="region of interest" description="Disordered" evidence="1">
    <location>
        <begin position="35"/>
        <end position="58"/>
    </location>
</feature>
<evidence type="ECO:0000256" key="1">
    <source>
        <dbReference type="SAM" id="MobiDB-lite"/>
    </source>
</evidence>
<dbReference type="RefSeq" id="WP_114023480.1">
    <property type="nucleotide sequence ID" value="NZ_QOIN01000047.1"/>
</dbReference>
<keyword evidence="3" id="KW-1185">Reference proteome</keyword>
<protein>
    <recommendedName>
        <fullName evidence="4">SseB protein N-terminal domain-containing protein</fullName>
    </recommendedName>
</protein>
<evidence type="ECO:0000313" key="2">
    <source>
        <dbReference type="EMBL" id="RCG20730.1"/>
    </source>
</evidence>
<accession>A0A367EU89</accession>
<evidence type="ECO:0000313" key="3">
    <source>
        <dbReference type="Proteomes" id="UP000252914"/>
    </source>
</evidence>
<name>A0A367EU89_9ACTN</name>
<comment type="caution">
    <text evidence="2">The sequence shown here is derived from an EMBL/GenBank/DDBJ whole genome shotgun (WGS) entry which is preliminary data.</text>
</comment>
<dbReference type="EMBL" id="QOIN01000047">
    <property type="protein sequence ID" value="RCG20730.1"/>
    <property type="molecule type" value="Genomic_DNA"/>
</dbReference>
<dbReference type="Proteomes" id="UP000252914">
    <property type="component" value="Unassembled WGS sequence"/>
</dbReference>
<gene>
    <name evidence="2" type="ORF">DTL70_20850</name>
</gene>
<reference evidence="2 3" key="1">
    <citation type="submission" date="2018-06" db="EMBL/GenBank/DDBJ databases">
        <title>Streptomyces reniochalinae sp. nov. and Streptomyces diacarnus sp. nov. from marine sponges.</title>
        <authorList>
            <person name="Li L."/>
        </authorList>
    </citation>
    <scope>NUCLEOTIDE SEQUENCE [LARGE SCALE GENOMIC DNA]</scope>
    <source>
        <strain evidence="2 3">LHW51701</strain>
    </source>
</reference>